<feature type="domain" description="Phosphatidic acid phosphatase type 2/haloperoxidase" evidence="2">
    <location>
        <begin position="88"/>
        <end position="201"/>
    </location>
</feature>
<feature type="transmembrane region" description="Helical" evidence="1">
    <location>
        <begin position="55"/>
        <end position="81"/>
    </location>
</feature>
<keyword evidence="1" id="KW-1133">Transmembrane helix</keyword>
<comment type="caution">
    <text evidence="3">The sequence shown here is derived from an EMBL/GenBank/DDBJ whole genome shotgun (WGS) entry which is preliminary data.</text>
</comment>
<dbReference type="SUPFAM" id="SSF48317">
    <property type="entry name" value="Acid phosphatase/Vanadium-dependent haloperoxidase"/>
    <property type="match status" value="1"/>
</dbReference>
<evidence type="ECO:0000313" key="4">
    <source>
        <dbReference type="Proteomes" id="UP000051697"/>
    </source>
</evidence>
<dbReference type="PATRIC" id="fig|1423778.4.peg.670"/>
<dbReference type="Proteomes" id="UP000051697">
    <property type="component" value="Unassembled WGS sequence"/>
</dbReference>
<dbReference type="InterPro" id="IPR000326">
    <property type="entry name" value="PAP2/HPO"/>
</dbReference>
<evidence type="ECO:0000256" key="1">
    <source>
        <dbReference type="SAM" id="Phobius"/>
    </source>
</evidence>
<name>A0A0R1RGQ1_9LACO</name>
<dbReference type="SMART" id="SM00014">
    <property type="entry name" value="acidPPc"/>
    <property type="match status" value="1"/>
</dbReference>
<evidence type="ECO:0000259" key="2">
    <source>
        <dbReference type="SMART" id="SM00014"/>
    </source>
</evidence>
<sequence length="209" mass="23662">MITQRISKLQASLFVIAFLIFTSLMAGISLHAQWIHIFDQTIINFIRQFSPSKTAFFKAYTVFFNTLPIMLVVVVGVAVLFLYKFYRIGFFFLLIPLVGSVINVGIKDIIDRSRPQVNQLIHYGGYSFPSGHSTIAALVFGSIILLVQRLSLPRYIKWILIFILLFAILLVGISRIYIGVHYPSDVLAGFCLGFMVITLGQFIFKIKKA</sequence>
<gene>
    <name evidence="3" type="ORF">FC70_GL000642</name>
</gene>
<organism evidence="3 4">
    <name type="scientific">Paucilactobacillus oligofermentans DSM 15707 = LMG 22743</name>
    <dbReference type="NCBI Taxonomy" id="1423778"/>
    <lineage>
        <taxon>Bacteria</taxon>
        <taxon>Bacillati</taxon>
        <taxon>Bacillota</taxon>
        <taxon>Bacilli</taxon>
        <taxon>Lactobacillales</taxon>
        <taxon>Lactobacillaceae</taxon>
        <taxon>Paucilactobacillus</taxon>
    </lineage>
</organism>
<keyword evidence="1" id="KW-0812">Transmembrane</keyword>
<accession>A0A0R1RGQ1</accession>
<keyword evidence="1" id="KW-0472">Membrane</keyword>
<dbReference type="STRING" id="1423778.FC70_GL000642"/>
<evidence type="ECO:0000313" key="3">
    <source>
        <dbReference type="EMBL" id="KRL56055.1"/>
    </source>
</evidence>
<feature type="transmembrane region" description="Helical" evidence="1">
    <location>
        <begin position="12"/>
        <end position="35"/>
    </location>
</feature>
<dbReference type="InterPro" id="IPR036938">
    <property type="entry name" value="PAP2/HPO_sf"/>
</dbReference>
<dbReference type="EMBL" id="AZFE01000030">
    <property type="protein sequence ID" value="KRL56055.1"/>
    <property type="molecule type" value="Genomic_DNA"/>
</dbReference>
<feature type="transmembrane region" description="Helical" evidence="1">
    <location>
        <begin position="126"/>
        <end position="147"/>
    </location>
</feature>
<dbReference type="PANTHER" id="PTHR14969:SF13">
    <property type="entry name" value="AT30094P"/>
    <property type="match status" value="1"/>
</dbReference>
<dbReference type="Gene3D" id="1.20.144.10">
    <property type="entry name" value="Phosphatidic acid phosphatase type 2/haloperoxidase"/>
    <property type="match status" value="1"/>
</dbReference>
<feature type="transmembrane region" description="Helical" evidence="1">
    <location>
        <begin position="88"/>
        <end position="106"/>
    </location>
</feature>
<keyword evidence="4" id="KW-1185">Reference proteome</keyword>
<feature type="transmembrane region" description="Helical" evidence="1">
    <location>
        <begin position="186"/>
        <end position="204"/>
    </location>
</feature>
<dbReference type="RefSeq" id="WP_057889615.1">
    <property type="nucleotide sequence ID" value="NZ_AZFE01000030.1"/>
</dbReference>
<reference evidence="3 4" key="1">
    <citation type="journal article" date="2015" name="Genome Announc.">
        <title>Expanding the biotechnology potential of lactobacilli through comparative genomics of 213 strains and associated genera.</title>
        <authorList>
            <person name="Sun Z."/>
            <person name="Harris H.M."/>
            <person name="McCann A."/>
            <person name="Guo C."/>
            <person name="Argimon S."/>
            <person name="Zhang W."/>
            <person name="Yang X."/>
            <person name="Jeffery I.B."/>
            <person name="Cooney J.C."/>
            <person name="Kagawa T.F."/>
            <person name="Liu W."/>
            <person name="Song Y."/>
            <person name="Salvetti E."/>
            <person name="Wrobel A."/>
            <person name="Rasinkangas P."/>
            <person name="Parkhill J."/>
            <person name="Rea M.C."/>
            <person name="O'Sullivan O."/>
            <person name="Ritari J."/>
            <person name="Douillard F.P."/>
            <person name="Paul Ross R."/>
            <person name="Yang R."/>
            <person name="Briner A.E."/>
            <person name="Felis G.E."/>
            <person name="de Vos W.M."/>
            <person name="Barrangou R."/>
            <person name="Klaenhammer T.R."/>
            <person name="Caufield P.W."/>
            <person name="Cui Y."/>
            <person name="Zhang H."/>
            <person name="O'Toole P.W."/>
        </authorList>
    </citation>
    <scope>NUCLEOTIDE SEQUENCE [LARGE SCALE GENOMIC DNA]</scope>
    <source>
        <strain evidence="3 4">DSM 15707</strain>
    </source>
</reference>
<feature type="transmembrane region" description="Helical" evidence="1">
    <location>
        <begin position="159"/>
        <end position="180"/>
    </location>
</feature>
<dbReference type="AlphaFoldDB" id="A0A0R1RGQ1"/>
<dbReference type="CDD" id="cd03392">
    <property type="entry name" value="PAP2_like_2"/>
    <property type="match status" value="1"/>
</dbReference>
<proteinExistence type="predicted"/>
<dbReference type="Pfam" id="PF01569">
    <property type="entry name" value="PAP2"/>
    <property type="match status" value="1"/>
</dbReference>
<protein>
    <submittedName>
        <fullName evidence="3">Membrane-associated phospholipid phosphatase</fullName>
    </submittedName>
</protein>
<dbReference type="PANTHER" id="PTHR14969">
    <property type="entry name" value="SPHINGOSINE-1-PHOSPHATE PHOSPHOHYDROLASE"/>
    <property type="match status" value="1"/>
</dbReference>
<dbReference type="KEGG" id="lol:LACOL_0653"/>